<feature type="compositionally biased region" description="Low complexity" evidence="1">
    <location>
        <begin position="1"/>
        <end position="18"/>
    </location>
</feature>
<dbReference type="EMBL" id="JAGPNK010000001">
    <property type="protein sequence ID" value="KAH7327973.1"/>
    <property type="molecule type" value="Genomic_DNA"/>
</dbReference>
<feature type="region of interest" description="Disordered" evidence="1">
    <location>
        <begin position="1"/>
        <end position="32"/>
    </location>
</feature>
<protein>
    <submittedName>
        <fullName evidence="2">Uncharacterized protein</fullName>
    </submittedName>
</protein>
<feature type="compositionally biased region" description="Basic and acidic residues" evidence="1">
    <location>
        <begin position="107"/>
        <end position="169"/>
    </location>
</feature>
<reference evidence="2" key="1">
    <citation type="journal article" date="2021" name="Nat. Commun.">
        <title>Genetic determinants of endophytism in the Arabidopsis root mycobiome.</title>
        <authorList>
            <person name="Mesny F."/>
            <person name="Miyauchi S."/>
            <person name="Thiergart T."/>
            <person name="Pickel B."/>
            <person name="Atanasova L."/>
            <person name="Karlsson M."/>
            <person name="Huettel B."/>
            <person name="Barry K.W."/>
            <person name="Haridas S."/>
            <person name="Chen C."/>
            <person name="Bauer D."/>
            <person name="Andreopoulos W."/>
            <person name="Pangilinan J."/>
            <person name="LaButti K."/>
            <person name="Riley R."/>
            <person name="Lipzen A."/>
            <person name="Clum A."/>
            <person name="Drula E."/>
            <person name="Henrissat B."/>
            <person name="Kohler A."/>
            <person name="Grigoriev I.V."/>
            <person name="Martin F.M."/>
            <person name="Hacquard S."/>
        </authorList>
    </citation>
    <scope>NUCLEOTIDE SEQUENCE</scope>
    <source>
        <strain evidence="2">MPI-CAGE-CH-0235</strain>
    </source>
</reference>
<sequence>MSSSSYSSSSRSRSASSAKARRKAKSKELTKYEKENGFDWTPIITLAAVGAMTLFDTDKAIRKSEEKHKREQQQEEERRRRQRSNSYRPPASRRYYDDEEEEDDDDGYRYREGDDWRSDRARSERGRRSVDERLYHGDKRSYHGDEARRREDGYGYEDDRRRWDPRDGPRGGGRTW</sequence>
<feature type="compositionally biased region" description="Basic and acidic residues" evidence="1">
    <location>
        <begin position="60"/>
        <end position="79"/>
    </location>
</feature>
<keyword evidence="3" id="KW-1185">Reference proteome</keyword>
<evidence type="ECO:0000256" key="1">
    <source>
        <dbReference type="SAM" id="MobiDB-lite"/>
    </source>
</evidence>
<accession>A0A8K0WVU2</accession>
<dbReference type="AlphaFoldDB" id="A0A8K0WVU2"/>
<name>A0A8K0WVU2_9HYPO</name>
<organism evidence="2 3">
    <name type="scientific">Stachybotrys elegans</name>
    <dbReference type="NCBI Taxonomy" id="80388"/>
    <lineage>
        <taxon>Eukaryota</taxon>
        <taxon>Fungi</taxon>
        <taxon>Dikarya</taxon>
        <taxon>Ascomycota</taxon>
        <taxon>Pezizomycotina</taxon>
        <taxon>Sordariomycetes</taxon>
        <taxon>Hypocreomycetidae</taxon>
        <taxon>Hypocreales</taxon>
        <taxon>Stachybotryaceae</taxon>
        <taxon>Stachybotrys</taxon>
    </lineage>
</organism>
<evidence type="ECO:0000313" key="2">
    <source>
        <dbReference type="EMBL" id="KAH7327973.1"/>
    </source>
</evidence>
<gene>
    <name evidence="2" type="ORF">B0I35DRAFT_472735</name>
</gene>
<dbReference type="OrthoDB" id="4900573at2759"/>
<feature type="compositionally biased region" description="Acidic residues" evidence="1">
    <location>
        <begin position="97"/>
        <end position="106"/>
    </location>
</feature>
<comment type="caution">
    <text evidence="2">The sequence shown here is derived from an EMBL/GenBank/DDBJ whole genome shotgun (WGS) entry which is preliminary data.</text>
</comment>
<evidence type="ECO:0000313" key="3">
    <source>
        <dbReference type="Proteomes" id="UP000813444"/>
    </source>
</evidence>
<dbReference type="Proteomes" id="UP000813444">
    <property type="component" value="Unassembled WGS sequence"/>
</dbReference>
<feature type="region of interest" description="Disordered" evidence="1">
    <location>
        <begin position="60"/>
        <end position="176"/>
    </location>
</feature>
<proteinExistence type="predicted"/>